<dbReference type="Proteomes" id="UP001209878">
    <property type="component" value="Unassembled WGS sequence"/>
</dbReference>
<organism evidence="9 10">
    <name type="scientific">Ridgeia piscesae</name>
    <name type="common">Tubeworm</name>
    <dbReference type="NCBI Taxonomy" id="27915"/>
    <lineage>
        <taxon>Eukaryota</taxon>
        <taxon>Metazoa</taxon>
        <taxon>Spiralia</taxon>
        <taxon>Lophotrochozoa</taxon>
        <taxon>Annelida</taxon>
        <taxon>Polychaeta</taxon>
        <taxon>Sedentaria</taxon>
        <taxon>Canalipalpata</taxon>
        <taxon>Sabellida</taxon>
        <taxon>Siboglinidae</taxon>
        <taxon>Ridgeia</taxon>
    </lineage>
</organism>
<evidence type="ECO:0000256" key="7">
    <source>
        <dbReference type="SAM" id="Phobius"/>
    </source>
</evidence>
<dbReference type="EMBL" id="JAODUO010000284">
    <property type="protein sequence ID" value="KAK2184048.1"/>
    <property type="molecule type" value="Genomic_DNA"/>
</dbReference>
<evidence type="ECO:0000256" key="2">
    <source>
        <dbReference type="ARBA" id="ARBA00022692"/>
    </source>
</evidence>
<dbReference type="Gene3D" id="3.30.1680.10">
    <property type="entry name" value="ligand-binding face of the semaphorins, domain 2"/>
    <property type="match status" value="1"/>
</dbReference>
<keyword evidence="3" id="KW-0732">Signal</keyword>
<proteinExistence type="predicted"/>
<evidence type="ECO:0000313" key="9">
    <source>
        <dbReference type="EMBL" id="KAK2184048.1"/>
    </source>
</evidence>
<dbReference type="SUPFAM" id="SSF103575">
    <property type="entry name" value="Plexin repeat"/>
    <property type="match status" value="1"/>
</dbReference>
<dbReference type="Pfam" id="PF01437">
    <property type="entry name" value="PSI"/>
    <property type="match status" value="1"/>
</dbReference>
<dbReference type="InterPro" id="IPR002165">
    <property type="entry name" value="Plexin_repeat"/>
</dbReference>
<evidence type="ECO:0000256" key="3">
    <source>
        <dbReference type="ARBA" id="ARBA00022729"/>
    </source>
</evidence>
<feature type="transmembrane region" description="Helical" evidence="7">
    <location>
        <begin position="283"/>
        <end position="306"/>
    </location>
</feature>
<evidence type="ECO:0000256" key="5">
    <source>
        <dbReference type="ARBA" id="ARBA00023136"/>
    </source>
</evidence>
<dbReference type="InterPro" id="IPR031152">
    <property type="entry name" value="PLXDC"/>
</dbReference>
<evidence type="ECO:0000259" key="8">
    <source>
        <dbReference type="SMART" id="SM00423"/>
    </source>
</evidence>
<dbReference type="GO" id="GO:0016020">
    <property type="term" value="C:membrane"/>
    <property type="evidence" value="ECO:0007669"/>
    <property type="project" value="UniProtKB-SubCell"/>
</dbReference>
<reference evidence="9" key="1">
    <citation type="journal article" date="2023" name="Mol. Biol. Evol.">
        <title>Third-Generation Sequencing Reveals the Adaptive Role of the Epigenome in Three Deep-Sea Polychaetes.</title>
        <authorList>
            <person name="Perez M."/>
            <person name="Aroh O."/>
            <person name="Sun Y."/>
            <person name="Lan Y."/>
            <person name="Juniper S.K."/>
            <person name="Young C.R."/>
            <person name="Angers B."/>
            <person name="Qian P.Y."/>
        </authorList>
    </citation>
    <scope>NUCLEOTIDE SEQUENCE</scope>
    <source>
        <strain evidence="9">R07B-5</strain>
    </source>
</reference>
<protein>
    <recommendedName>
        <fullName evidence="8">PSI domain-containing protein</fullName>
    </recommendedName>
</protein>
<gene>
    <name evidence="9" type="ORF">NP493_285g00010</name>
</gene>
<dbReference type="PANTHER" id="PTHR13055">
    <property type="entry name" value="TUMOR ENDOTHELIAL MARKER 7 RELATED"/>
    <property type="match status" value="1"/>
</dbReference>
<keyword evidence="4 7" id="KW-1133">Transmembrane helix</keyword>
<keyword evidence="10" id="KW-1185">Reference proteome</keyword>
<dbReference type="InterPro" id="IPR016201">
    <property type="entry name" value="PSI"/>
</dbReference>
<comment type="caution">
    <text evidence="9">The sequence shown here is derived from an EMBL/GenBank/DDBJ whole genome shotgun (WGS) entry which is preliminary data.</text>
</comment>
<keyword evidence="5 7" id="KW-0472">Membrane</keyword>
<keyword evidence="6" id="KW-0325">Glycoprotein</keyword>
<accession>A0AAD9NX33</accession>
<keyword evidence="2 7" id="KW-0812">Transmembrane</keyword>
<evidence type="ECO:0000256" key="1">
    <source>
        <dbReference type="ARBA" id="ARBA00004479"/>
    </source>
</evidence>
<name>A0AAD9NX33_RIDPI</name>
<sequence>MKKYGLITHGRLSASHRISQKIPLRFTFHFYGHDVTNVTIATGGFLYMSDFLHRWLTATQYIAPLMANFDTSLRNESRVHYADNGTAFIVLWEDVHLHDDVAAGPFTFEVILHKDGTIIFSYYQIPKEVLSLSTFQHPVKVGLSDAYYMDEVFYSGGRRRTIFEYHRVKINMTLIASHTAVIITPLPTCNIYKNCSECLTASTNFKCMWCPAATRCSSGLDRKRQEWLQHRCHLVDLTVEQCPKSPVNFTTMSPVPDSPSTAGAKSRPSAVAAEHSGGAKPGVIIAVLLVVCLVCGIASWLLYAYLKPQSKSGLWLIEHRPSRVREQLRSVMFKKDTNSTDA</sequence>
<evidence type="ECO:0000313" key="10">
    <source>
        <dbReference type="Proteomes" id="UP001209878"/>
    </source>
</evidence>
<evidence type="ECO:0000256" key="4">
    <source>
        <dbReference type="ARBA" id="ARBA00022989"/>
    </source>
</evidence>
<dbReference type="SMART" id="SM00423">
    <property type="entry name" value="PSI"/>
    <property type="match status" value="1"/>
</dbReference>
<dbReference type="PANTHER" id="PTHR13055:SF12">
    <property type="entry name" value="LD40707P"/>
    <property type="match status" value="1"/>
</dbReference>
<feature type="domain" description="PSI" evidence="8">
    <location>
        <begin position="188"/>
        <end position="233"/>
    </location>
</feature>
<evidence type="ECO:0000256" key="6">
    <source>
        <dbReference type="ARBA" id="ARBA00023180"/>
    </source>
</evidence>
<dbReference type="AlphaFoldDB" id="A0AAD9NX33"/>
<comment type="subcellular location">
    <subcellularLocation>
        <location evidence="1">Membrane</location>
        <topology evidence="1">Single-pass type I membrane protein</topology>
    </subcellularLocation>
</comment>